<dbReference type="PANTHER" id="PTHR15735">
    <property type="entry name" value="FCH AND DOUBLE SH3 DOMAINS PROTEIN"/>
    <property type="match status" value="1"/>
</dbReference>
<dbReference type="FunFam" id="1.20.1270.60:FF:000002">
    <property type="entry name" value="Formin-binding protein 1-like isoform 1"/>
    <property type="match status" value="1"/>
</dbReference>
<feature type="domain" description="SH3" evidence="14">
    <location>
        <begin position="593"/>
        <end position="655"/>
    </location>
</feature>
<evidence type="ECO:0000256" key="4">
    <source>
        <dbReference type="ARBA" id="ARBA00022443"/>
    </source>
</evidence>
<dbReference type="Proteomes" id="UP000015104">
    <property type="component" value="Unassembled WGS sequence"/>
</dbReference>
<dbReference type="Pfam" id="PF25610">
    <property type="entry name" value="HR1_TOCA"/>
    <property type="match status" value="1"/>
</dbReference>
<evidence type="ECO:0000256" key="7">
    <source>
        <dbReference type="ARBA" id="ARBA00022583"/>
    </source>
</evidence>
<dbReference type="EMBL" id="CAEY01000114">
    <property type="status" value="NOT_ANNOTATED_CDS"/>
    <property type="molecule type" value="Genomic_DNA"/>
</dbReference>
<dbReference type="PROSITE" id="PS50002">
    <property type="entry name" value="SH3"/>
    <property type="match status" value="1"/>
</dbReference>
<feature type="region of interest" description="Disordered" evidence="13">
    <location>
        <begin position="430"/>
        <end position="520"/>
    </location>
</feature>
<dbReference type="CDD" id="cd07653">
    <property type="entry name" value="F-BAR_CIP4-like"/>
    <property type="match status" value="1"/>
</dbReference>
<dbReference type="InterPro" id="IPR001452">
    <property type="entry name" value="SH3_domain"/>
</dbReference>
<feature type="compositionally biased region" description="Polar residues" evidence="13">
    <location>
        <begin position="505"/>
        <end position="517"/>
    </location>
</feature>
<dbReference type="GO" id="GO:0006897">
    <property type="term" value="P:endocytosis"/>
    <property type="evidence" value="ECO:0007669"/>
    <property type="project" value="UniProtKB-KW"/>
</dbReference>
<dbReference type="OMA" id="YADGWWE"/>
<dbReference type="CDD" id="cd11911">
    <property type="entry name" value="SH3_CIP4-like"/>
    <property type="match status" value="1"/>
</dbReference>
<proteinExistence type="inferred from homology"/>
<feature type="coiled-coil region" evidence="12">
    <location>
        <begin position="356"/>
        <end position="423"/>
    </location>
</feature>
<sequence length="656" mass="74823">MSWGVELWDQYENISCHTHKGIEFLDKFGSFVKERCAIETEYASKLRRLVKNHQFKKKDEEDQQFTYLKAFMMMLQEITDLAGQHEVIAENMMGVIVKQIAILVKEMKEERKRILNEGQKHQTTLGGSLAQLDKAKKSYEKAFKEAEKAQENFLRVDADLNLSRAEVEKAKLSSTAKSQMCEESKTEYAKYLQLANEHQRLHFNELLPMVFQRFQAMEERRIACLKDFIRETAVIQQKVTPIINKCLEGIINASETIDARVDCVLVIERYKSGMEPPEDIPFEDLNNPRPLSDNISNHSSHYHNISLRPETIRHGKDTLNLKIRKRVGLFNLFGSNKTSNDDLKDDYAELPPVQRRKRLQEKIDSIKSQIVQETNVRDGLMKMKHVYEQNHNFGDATTLEDKLAESSQKMDKLQNELRKFEGYLSEFNNGTSRMAERSPSNARKSKASSISEDSLSRSASDSSVSQKQEISPIHENNSINTSTTTTNSNNRDTLNSTRSSNNTTAPPSATSYYNNHESNNKENIIDTYEAIDSSLSDKNDTSDSANNDHHIAQYDETVSSNGPSEEIDGNSYNYPAAEYIDEGDDEFEPALLPPIGRAQALYGFEAQSEGSIPMGEGEIFEVVELDQGDGWTRVRRINDQEEGFVPTSYLKCDLYN</sequence>
<evidence type="ECO:0000256" key="10">
    <source>
        <dbReference type="PROSITE-ProRule" id="PRU00192"/>
    </source>
</evidence>
<dbReference type="SMART" id="SM00055">
    <property type="entry name" value="FCH"/>
    <property type="match status" value="1"/>
</dbReference>
<evidence type="ECO:0000256" key="1">
    <source>
        <dbReference type="ARBA" id="ARBA00004236"/>
    </source>
</evidence>
<protein>
    <recommendedName>
        <fullName evidence="19">Formin-binding protein 1-like</fullName>
    </recommendedName>
</protein>
<feature type="compositionally biased region" description="Low complexity" evidence="13">
    <location>
        <begin position="448"/>
        <end position="465"/>
    </location>
</feature>
<dbReference type="GO" id="GO:0005737">
    <property type="term" value="C:cytoplasm"/>
    <property type="evidence" value="ECO:0007669"/>
    <property type="project" value="UniProtKB-SubCell"/>
</dbReference>
<dbReference type="GO" id="GO:0007165">
    <property type="term" value="P:signal transduction"/>
    <property type="evidence" value="ECO:0007669"/>
    <property type="project" value="InterPro"/>
</dbReference>
<evidence type="ECO:0000313" key="17">
    <source>
        <dbReference type="EnsemblMetazoa" id="tetur12g01990.1"/>
    </source>
</evidence>
<evidence type="ECO:0000259" key="15">
    <source>
        <dbReference type="PROSITE" id="PS51741"/>
    </source>
</evidence>
<dbReference type="Pfam" id="PF00611">
    <property type="entry name" value="FCH"/>
    <property type="match status" value="1"/>
</dbReference>
<feature type="domain" description="REM-1" evidence="16">
    <location>
        <begin position="348"/>
        <end position="426"/>
    </location>
</feature>
<dbReference type="eggNOG" id="KOG3565">
    <property type="taxonomic scope" value="Eukaryota"/>
</dbReference>
<reference evidence="18" key="1">
    <citation type="submission" date="2011-08" db="EMBL/GenBank/DDBJ databases">
        <authorList>
            <person name="Rombauts S."/>
        </authorList>
    </citation>
    <scope>NUCLEOTIDE SEQUENCE</scope>
    <source>
        <strain evidence="18">London</strain>
    </source>
</reference>
<dbReference type="PROSITE" id="PS51741">
    <property type="entry name" value="F_BAR"/>
    <property type="match status" value="1"/>
</dbReference>
<dbReference type="InterPro" id="IPR031160">
    <property type="entry name" value="F_BAR_dom"/>
</dbReference>
<name>T1KIN4_TETUR</name>
<dbReference type="GO" id="GO:0005886">
    <property type="term" value="C:plasma membrane"/>
    <property type="evidence" value="ECO:0007669"/>
    <property type="project" value="UniProtKB-SubCell"/>
</dbReference>
<evidence type="ECO:0000259" key="14">
    <source>
        <dbReference type="PROSITE" id="PS50002"/>
    </source>
</evidence>
<dbReference type="PANTHER" id="PTHR15735:SF12">
    <property type="entry name" value="CDC42-INTERACTING PROTEIN 4, ISOFORM B"/>
    <property type="match status" value="1"/>
</dbReference>
<dbReference type="HOGENOM" id="CLU_023320_2_0_1"/>
<feature type="compositionally biased region" description="Polar residues" evidence="13">
    <location>
        <begin position="430"/>
        <end position="442"/>
    </location>
</feature>
<keyword evidence="4 10" id="KW-0728">SH3 domain</keyword>
<dbReference type="STRING" id="32264.T1KIN4"/>
<dbReference type="CDD" id="cd11619">
    <property type="entry name" value="HR1_CIP4-like"/>
    <property type="match status" value="1"/>
</dbReference>
<dbReference type="InterPro" id="IPR057870">
    <property type="entry name" value="HR1_TOCA"/>
</dbReference>
<dbReference type="InterPro" id="IPR001060">
    <property type="entry name" value="FCH_dom"/>
</dbReference>
<evidence type="ECO:0000256" key="13">
    <source>
        <dbReference type="SAM" id="MobiDB-lite"/>
    </source>
</evidence>
<organism evidence="17 18">
    <name type="scientific">Tetranychus urticae</name>
    <name type="common">Two-spotted spider mite</name>
    <dbReference type="NCBI Taxonomy" id="32264"/>
    <lineage>
        <taxon>Eukaryota</taxon>
        <taxon>Metazoa</taxon>
        <taxon>Ecdysozoa</taxon>
        <taxon>Arthropoda</taxon>
        <taxon>Chelicerata</taxon>
        <taxon>Arachnida</taxon>
        <taxon>Acari</taxon>
        <taxon>Acariformes</taxon>
        <taxon>Trombidiformes</taxon>
        <taxon>Prostigmata</taxon>
        <taxon>Eleutherengona</taxon>
        <taxon>Raphignathae</taxon>
        <taxon>Tetranychoidea</taxon>
        <taxon>Tetranychidae</taxon>
        <taxon>Tetranychus</taxon>
    </lineage>
</organism>
<dbReference type="KEGG" id="tut:107364565"/>
<dbReference type="EnsemblMetazoa" id="tetur12g01990.1">
    <property type="protein sequence ID" value="tetur12g01990.1"/>
    <property type="gene ID" value="tetur12g01990"/>
</dbReference>
<accession>T1KIN4</accession>
<evidence type="ECO:0000313" key="18">
    <source>
        <dbReference type="Proteomes" id="UP000015104"/>
    </source>
</evidence>
<evidence type="ECO:0000256" key="3">
    <source>
        <dbReference type="ARBA" id="ARBA00009426"/>
    </source>
</evidence>
<evidence type="ECO:0000256" key="6">
    <source>
        <dbReference type="ARBA" id="ARBA00022490"/>
    </source>
</evidence>
<evidence type="ECO:0000256" key="12">
    <source>
        <dbReference type="SAM" id="Coils"/>
    </source>
</evidence>
<keyword evidence="6" id="KW-0963">Cytoplasm</keyword>
<evidence type="ECO:0000256" key="11">
    <source>
        <dbReference type="PROSITE-ProRule" id="PRU01077"/>
    </source>
</evidence>
<comment type="subcellular location">
    <subcellularLocation>
        <location evidence="1">Cell membrane</location>
    </subcellularLocation>
    <subcellularLocation>
        <location evidence="2">Cytoplasm</location>
    </subcellularLocation>
</comment>
<gene>
    <name evidence="17" type="primary">107364565</name>
</gene>
<reference evidence="17" key="2">
    <citation type="submission" date="2015-06" db="UniProtKB">
        <authorList>
            <consortium name="EnsemblMetazoa"/>
        </authorList>
    </citation>
    <scope>IDENTIFICATION</scope>
</reference>
<feature type="compositionally biased region" description="Low complexity" evidence="13">
    <location>
        <begin position="476"/>
        <end position="504"/>
    </location>
</feature>
<evidence type="ECO:0000256" key="8">
    <source>
        <dbReference type="ARBA" id="ARBA00023054"/>
    </source>
</evidence>
<keyword evidence="5" id="KW-1003">Cell membrane</keyword>
<dbReference type="FunFam" id="2.30.30.40:FF:000203">
    <property type="entry name" value="Cdc42-interacting protein 4, isoform F"/>
    <property type="match status" value="1"/>
</dbReference>
<dbReference type="Gene3D" id="6.10.140.470">
    <property type="match status" value="1"/>
</dbReference>
<evidence type="ECO:0000259" key="16">
    <source>
        <dbReference type="PROSITE" id="PS51860"/>
    </source>
</evidence>
<feature type="coiled-coil region" evidence="12">
    <location>
        <begin position="97"/>
        <end position="152"/>
    </location>
</feature>
<evidence type="ECO:0000256" key="9">
    <source>
        <dbReference type="ARBA" id="ARBA00023136"/>
    </source>
</evidence>
<dbReference type="PROSITE" id="PS51860">
    <property type="entry name" value="REM_1"/>
    <property type="match status" value="1"/>
</dbReference>
<evidence type="ECO:0000256" key="2">
    <source>
        <dbReference type="ARBA" id="ARBA00004496"/>
    </source>
</evidence>
<keyword evidence="8 11" id="KW-0175">Coiled coil</keyword>
<keyword evidence="9" id="KW-0472">Membrane</keyword>
<dbReference type="InterPro" id="IPR027267">
    <property type="entry name" value="AH/BAR_dom_sf"/>
</dbReference>
<dbReference type="Gene3D" id="2.30.30.40">
    <property type="entry name" value="SH3 Domains"/>
    <property type="match status" value="1"/>
</dbReference>
<evidence type="ECO:0000256" key="5">
    <source>
        <dbReference type="ARBA" id="ARBA00022475"/>
    </source>
</evidence>
<dbReference type="SMART" id="SM00326">
    <property type="entry name" value="SH3"/>
    <property type="match status" value="1"/>
</dbReference>
<dbReference type="SUPFAM" id="SSF103657">
    <property type="entry name" value="BAR/IMD domain-like"/>
    <property type="match status" value="1"/>
</dbReference>
<comment type="similarity">
    <text evidence="3">Belongs to the FNBP1 family.</text>
</comment>
<keyword evidence="18" id="KW-1185">Reference proteome</keyword>
<feature type="domain" description="F-BAR" evidence="15">
    <location>
        <begin position="1"/>
        <end position="262"/>
    </location>
</feature>
<dbReference type="InterPro" id="IPR036028">
    <property type="entry name" value="SH3-like_dom_sf"/>
</dbReference>
<dbReference type="AlphaFoldDB" id="T1KIN4"/>
<evidence type="ECO:0008006" key="19">
    <source>
        <dbReference type="Google" id="ProtNLM"/>
    </source>
</evidence>
<dbReference type="SUPFAM" id="SSF50044">
    <property type="entry name" value="SH3-domain"/>
    <property type="match status" value="1"/>
</dbReference>
<keyword evidence="7" id="KW-0254">Endocytosis</keyword>
<dbReference type="InterPro" id="IPR011072">
    <property type="entry name" value="HR1_rho-bd"/>
</dbReference>
<dbReference type="OrthoDB" id="8783038at2759"/>
<dbReference type="Gene3D" id="1.20.1270.60">
    <property type="entry name" value="Arfaptin homology (AH) domain/BAR domain"/>
    <property type="match status" value="1"/>
</dbReference>
<dbReference type="Pfam" id="PF00018">
    <property type="entry name" value="SH3_1"/>
    <property type="match status" value="1"/>
</dbReference>